<accession>A0A1I7XLL2</accession>
<evidence type="ECO:0000256" key="1">
    <source>
        <dbReference type="ARBA" id="ARBA00004123"/>
    </source>
</evidence>
<keyword evidence="3" id="KW-0677">Repeat</keyword>
<dbReference type="InterPro" id="IPR013087">
    <property type="entry name" value="Znf_C2H2_type"/>
</dbReference>
<evidence type="ECO:0000256" key="9">
    <source>
        <dbReference type="SAM" id="MobiDB-lite"/>
    </source>
</evidence>
<keyword evidence="7" id="KW-0804">Transcription</keyword>
<dbReference type="GO" id="GO:0000978">
    <property type="term" value="F:RNA polymerase II cis-regulatory region sequence-specific DNA binding"/>
    <property type="evidence" value="ECO:0007669"/>
    <property type="project" value="TreeGrafter"/>
</dbReference>
<evidence type="ECO:0000259" key="10">
    <source>
        <dbReference type="PROSITE" id="PS00028"/>
    </source>
</evidence>
<dbReference type="PANTHER" id="PTHR45993:SF6">
    <property type="entry name" value="C2H2-TYPE DOMAIN-CONTAINING PROTEIN"/>
    <property type="match status" value="1"/>
</dbReference>
<evidence type="ECO:0000256" key="4">
    <source>
        <dbReference type="ARBA" id="ARBA00022771"/>
    </source>
</evidence>
<feature type="domain" description="C2H2-type" evidence="10">
    <location>
        <begin position="35"/>
        <end position="56"/>
    </location>
</feature>
<feature type="region of interest" description="Disordered" evidence="9">
    <location>
        <begin position="385"/>
        <end position="425"/>
    </location>
</feature>
<reference evidence="12" key="1">
    <citation type="submission" date="2016-11" db="UniProtKB">
        <authorList>
            <consortium name="WormBaseParasite"/>
        </authorList>
    </citation>
    <scope>IDENTIFICATION</scope>
</reference>
<evidence type="ECO:0000256" key="8">
    <source>
        <dbReference type="ARBA" id="ARBA00023242"/>
    </source>
</evidence>
<feature type="compositionally biased region" description="Acidic residues" evidence="9">
    <location>
        <begin position="402"/>
        <end position="415"/>
    </location>
</feature>
<keyword evidence="8" id="KW-0539">Nucleus</keyword>
<comment type="subcellular location">
    <subcellularLocation>
        <location evidence="1">Nucleus</location>
    </subcellularLocation>
</comment>
<keyword evidence="4" id="KW-0863">Zinc-finger</keyword>
<dbReference type="InterPro" id="IPR051497">
    <property type="entry name" value="Dev/Hematopoietic_TF"/>
</dbReference>
<dbReference type="GO" id="GO:0005634">
    <property type="term" value="C:nucleus"/>
    <property type="evidence" value="ECO:0007669"/>
    <property type="project" value="UniProtKB-SubCell"/>
</dbReference>
<evidence type="ECO:0000256" key="2">
    <source>
        <dbReference type="ARBA" id="ARBA00022723"/>
    </source>
</evidence>
<feature type="compositionally biased region" description="Basic and acidic residues" evidence="9">
    <location>
        <begin position="416"/>
        <end position="425"/>
    </location>
</feature>
<protein>
    <submittedName>
        <fullName evidence="12">C2H2-type domain-containing protein</fullName>
    </submittedName>
</protein>
<dbReference type="Proteomes" id="UP000095283">
    <property type="component" value="Unplaced"/>
</dbReference>
<dbReference type="GO" id="GO:0008270">
    <property type="term" value="F:zinc ion binding"/>
    <property type="evidence" value="ECO:0007669"/>
    <property type="project" value="UniProtKB-KW"/>
</dbReference>
<evidence type="ECO:0000256" key="6">
    <source>
        <dbReference type="ARBA" id="ARBA00023015"/>
    </source>
</evidence>
<dbReference type="PROSITE" id="PS00028">
    <property type="entry name" value="ZINC_FINGER_C2H2_1"/>
    <property type="match status" value="1"/>
</dbReference>
<evidence type="ECO:0000256" key="3">
    <source>
        <dbReference type="ARBA" id="ARBA00022737"/>
    </source>
</evidence>
<keyword evidence="5" id="KW-0862">Zinc</keyword>
<keyword evidence="2" id="KW-0479">Metal-binding</keyword>
<dbReference type="WBParaSite" id="Hba_18667">
    <property type="protein sequence ID" value="Hba_18667"/>
    <property type="gene ID" value="Hba_18667"/>
</dbReference>
<feature type="region of interest" description="Disordered" evidence="9">
    <location>
        <begin position="235"/>
        <end position="274"/>
    </location>
</feature>
<sequence length="425" mass="46852">MQCVVIRHGQLLGKMAGTSCSVLEGNGLGSKSVTCNSCKEQFGDIWTLLKHCYASHGLRICQEEIPEADHSCTSTSSPVTSADSMLLTPGNYTDNSSNKNGRAFYLKDYLNRRYYIEINYIPSRMLPSEETDEEQVASAFTSTSAVNRNGHGLVSQMAMAMQQQHQQNTSLQASYQFFSNIWMQPNVLSAMQDYYHQMSQNGYLGSLSNTTVALLGFGGGVTTPSPGLYLQKTDEPSAFTPNPMRPGSAIRRRASPDEGATPRKNPRTEEENEPVIVVDDGDLAEPAARRQMNVKKERCTYCSKASKYQFKSGYIMLSYIKLFYSCFFILERPRPTPSALADATSLLALSNQPITVSQPPPSAVSQSNQIVLNWLQALNVSNAPTSQPLASGGSLPNKEEFVEADDDMEDSEASELNERLKKVSY</sequence>
<keyword evidence="6" id="KW-0805">Transcription regulation</keyword>
<evidence type="ECO:0000256" key="7">
    <source>
        <dbReference type="ARBA" id="ARBA00023163"/>
    </source>
</evidence>
<dbReference type="AlphaFoldDB" id="A0A1I7XLL2"/>
<dbReference type="GO" id="GO:0003700">
    <property type="term" value="F:DNA-binding transcription factor activity"/>
    <property type="evidence" value="ECO:0007669"/>
    <property type="project" value="TreeGrafter"/>
</dbReference>
<evidence type="ECO:0000313" key="12">
    <source>
        <dbReference type="WBParaSite" id="Hba_18667"/>
    </source>
</evidence>
<dbReference type="GO" id="GO:0006357">
    <property type="term" value="P:regulation of transcription by RNA polymerase II"/>
    <property type="evidence" value="ECO:0007669"/>
    <property type="project" value="TreeGrafter"/>
</dbReference>
<name>A0A1I7XLL2_HETBA</name>
<evidence type="ECO:0000256" key="5">
    <source>
        <dbReference type="ARBA" id="ARBA00022833"/>
    </source>
</evidence>
<proteinExistence type="predicted"/>
<organism evidence="11 12">
    <name type="scientific">Heterorhabditis bacteriophora</name>
    <name type="common">Entomopathogenic nematode worm</name>
    <dbReference type="NCBI Taxonomy" id="37862"/>
    <lineage>
        <taxon>Eukaryota</taxon>
        <taxon>Metazoa</taxon>
        <taxon>Ecdysozoa</taxon>
        <taxon>Nematoda</taxon>
        <taxon>Chromadorea</taxon>
        <taxon>Rhabditida</taxon>
        <taxon>Rhabditina</taxon>
        <taxon>Rhabditomorpha</taxon>
        <taxon>Strongyloidea</taxon>
        <taxon>Heterorhabditidae</taxon>
        <taxon>Heterorhabditis</taxon>
    </lineage>
</organism>
<keyword evidence="11" id="KW-1185">Reference proteome</keyword>
<evidence type="ECO:0000313" key="11">
    <source>
        <dbReference type="Proteomes" id="UP000095283"/>
    </source>
</evidence>
<dbReference type="PANTHER" id="PTHR45993">
    <property type="entry name" value="B-CELL LYMPHOMA/LEUKEMIA 11"/>
    <property type="match status" value="1"/>
</dbReference>